<dbReference type="InterPro" id="IPR011545">
    <property type="entry name" value="DEAD/DEAH_box_helicase_dom"/>
</dbReference>
<name>Q023K9_SOLUE</name>
<evidence type="ECO:0000256" key="5">
    <source>
        <dbReference type="ARBA" id="ARBA00022840"/>
    </source>
</evidence>
<dbReference type="EMBL" id="CP000473">
    <property type="protein sequence ID" value="ABJ83831.1"/>
    <property type="molecule type" value="Genomic_DNA"/>
</dbReference>
<keyword evidence="3" id="KW-0378">Hydrolase</keyword>
<dbReference type="InterPro" id="IPR027417">
    <property type="entry name" value="P-loop_NTPase"/>
</dbReference>
<organism evidence="11">
    <name type="scientific">Solibacter usitatus (strain Ellin6076)</name>
    <dbReference type="NCBI Taxonomy" id="234267"/>
    <lineage>
        <taxon>Bacteria</taxon>
        <taxon>Pseudomonadati</taxon>
        <taxon>Acidobacteriota</taxon>
        <taxon>Terriglobia</taxon>
        <taxon>Bryobacterales</taxon>
        <taxon>Solibacteraceae</taxon>
        <taxon>Candidatus Solibacter</taxon>
    </lineage>
</organism>
<evidence type="ECO:0000313" key="11">
    <source>
        <dbReference type="EMBL" id="ABJ83831.1"/>
    </source>
</evidence>
<keyword evidence="8" id="KW-0413">Isomerase</keyword>
<dbReference type="GO" id="GO:0003677">
    <property type="term" value="F:DNA binding"/>
    <property type="evidence" value="ECO:0007669"/>
    <property type="project" value="UniProtKB-KW"/>
</dbReference>
<dbReference type="GO" id="GO:0004386">
    <property type="term" value="F:helicase activity"/>
    <property type="evidence" value="ECO:0007669"/>
    <property type="project" value="UniProtKB-KW"/>
</dbReference>
<sequence>MSRECKLEEQSRSPVLDLFHAPTRAWFEAVFTAPTRPQALGWPAIARGDSTLILAPTGTGKTLAAFQWCIDRLMFAPVPAKNQRCRVVYISPIKALAVDVERNLRAPLAGIAMAARAAGIAFHEPTIAIRTGDTPAAERARFARRPADILITTPESIYLLLTSNAREMLRSVETVVLDEIHALVPTKRGSHLALSLERLEALCGRKLQRIGLSATQRPLDEVARFLGGAVTASAGKKERAGDATQEILAEFESASATPKYREVTIVDASAPKRIDLRVEVPIDDMTRLDELVVPSGPASAPPVRPSIWSAIHPKLLELVRAHTSTLIFTNSRRLAERISGAVNELAGETLVRAHHGSVAADQRKEIEDRLKMGTLRGLVATSSLELGIDMGAIDLVVQIEAPPSVASGMQRVGRASHRVGGVSAAVMFPKYRGDLLGCAAITRAMYQGKVESVHYPRNPLDVLAQQIVAMVAMDAWDAGELYALVRRAAPYAALTRPVFDSVLDMLSGRYPSDEFAELRPRLTWDRVSGQLTSRQGAQKVAVVNGGTIPDRGLFGVFLMGATKGARVGELDEEMVFESRTGDTIILGATTWRIEEITHDRVTVSPAPGEPGKMPFWHGDAAGRPAEFGREIGEMTRELLDMPRAAAFARLIDEHSLDASAAENLMRYLEEQKIATGRVPSDRDIVIERCRDELGDWRVCVLTPFGTRVHAPWCMAATAKLRSERGIEAESMWTDDGFVLRMPESEEPLETEWLLPSPGELKDLVLRQLGSTSLFAAKFREAAARALLLPRRRAGIRAPLWQQRKRAADLLAVATRYSSFPMLLETYRECVREVFDLEAATAILKEVQRGTIRVTAVESTKPSPFAGTLLFSYIANYIYDGDAPLAERRAQALSIDQSQLEEILGSTDFRELLDRAAMEEVEQQLQALDPDYQARHTDALHDLLLKLGDLSKEEIAARSTGGSLEDLVAARRAVRVRIAGETRYIPVEYAARYRDAVGTPLPPGLADVFLESSEHPLLELLRRYARTHGPFTTAEVAARYGLVAAQVDASLRRQHLDGKLLEGEFRPEGVHREWCDPDVLQQIRRKTLARLRREVVPAEQHTFARMLTRWQGAAVPRRGQDALLDTIEILQGAALPVSELEREILPARVSDYRPADLDALMASGDVVWVGREPVGDRDGRVALYLAEALHKLLLPSPPPELSGRALVIVELLRQMGANFFAALHQAAGGGFPNDTQEALWELVWAGIITNDTFHPLRNLLHAKDDERGRREVREGPPGSPEFLRRFRARTGGAQGGEGRWSLVAQRLGAGVTQTEWSANQAQQLLVRHGIVMRETASVENIVGGYPAIYPALKTMEENGWVRRGMFVAGLGAAQFAMTAAVDMLRSLRAEPEKPEALHLAASDPANPYGNLLAWPGANHSMARASGASVVLVNGQLAAFLRRRNPSIRVMLPEEEPERSRVARELAKKLAEVAIRRQGRRSGLLIGEINDAPAQEHFLARFLEGAGFVSSAPGFQMRRVDAG</sequence>
<evidence type="ECO:0000256" key="3">
    <source>
        <dbReference type="ARBA" id="ARBA00022801"/>
    </source>
</evidence>
<evidence type="ECO:0000256" key="2">
    <source>
        <dbReference type="ARBA" id="ARBA00022763"/>
    </source>
</evidence>
<evidence type="ECO:0000256" key="6">
    <source>
        <dbReference type="ARBA" id="ARBA00023125"/>
    </source>
</evidence>
<dbReference type="SMART" id="SM00490">
    <property type="entry name" value="HELICc"/>
    <property type="match status" value="1"/>
</dbReference>
<dbReference type="InterPro" id="IPR014001">
    <property type="entry name" value="Helicase_ATP-bd"/>
</dbReference>
<dbReference type="InterPro" id="IPR045628">
    <property type="entry name" value="Lhr_WH_dom"/>
</dbReference>
<keyword evidence="5" id="KW-0067">ATP-binding</keyword>
<dbReference type="InterPro" id="IPR052511">
    <property type="entry name" value="ATP-dep_Helicase"/>
</dbReference>
<dbReference type="PROSITE" id="PS51192">
    <property type="entry name" value="HELICASE_ATP_BIND_1"/>
    <property type="match status" value="1"/>
</dbReference>
<gene>
    <name evidence="11" type="ordered locus">Acid_2845</name>
</gene>
<dbReference type="InterPro" id="IPR001650">
    <property type="entry name" value="Helicase_C-like"/>
</dbReference>
<dbReference type="GO" id="GO:0006281">
    <property type="term" value="P:DNA repair"/>
    <property type="evidence" value="ECO:0007669"/>
    <property type="project" value="UniProtKB-KW"/>
</dbReference>
<evidence type="ECO:0000259" key="9">
    <source>
        <dbReference type="PROSITE" id="PS51192"/>
    </source>
</evidence>
<dbReference type="KEGG" id="sus:Acid_2845"/>
<evidence type="ECO:0000256" key="8">
    <source>
        <dbReference type="ARBA" id="ARBA00023235"/>
    </source>
</evidence>
<dbReference type="SUPFAM" id="SSF52540">
    <property type="entry name" value="P-loop containing nucleoside triphosphate hydrolases"/>
    <property type="match status" value="1"/>
</dbReference>
<feature type="domain" description="Helicase C-terminal" evidence="10">
    <location>
        <begin position="314"/>
        <end position="461"/>
    </location>
</feature>
<dbReference type="Pfam" id="PF23234">
    <property type="entry name" value="WHD_4th_Lhr"/>
    <property type="match status" value="1"/>
</dbReference>
<dbReference type="GO" id="GO:0016887">
    <property type="term" value="F:ATP hydrolysis activity"/>
    <property type="evidence" value="ECO:0007669"/>
    <property type="project" value="TreeGrafter"/>
</dbReference>
<dbReference type="SMART" id="SM00382">
    <property type="entry name" value="AAA"/>
    <property type="match status" value="1"/>
</dbReference>
<dbReference type="Pfam" id="PF23236">
    <property type="entry name" value="WHD_2nd_Lhr"/>
    <property type="match status" value="1"/>
</dbReference>
<dbReference type="OrthoDB" id="9774462at2"/>
<evidence type="ECO:0000256" key="1">
    <source>
        <dbReference type="ARBA" id="ARBA00022741"/>
    </source>
</evidence>
<dbReference type="Pfam" id="PF00270">
    <property type="entry name" value="DEAD"/>
    <property type="match status" value="1"/>
</dbReference>
<dbReference type="InterPro" id="IPR055367">
    <property type="entry name" value="WH4_Lhr"/>
</dbReference>
<dbReference type="PANTHER" id="PTHR47962:SF5">
    <property type="entry name" value="ATP-DEPENDENT HELICASE LHR-RELATED"/>
    <property type="match status" value="1"/>
</dbReference>
<keyword evidence="7" id="KW-0234">DNA repair</keyword>
<proteinExistence type="predicted"/>
<dbReference type="STRING" id="234267.Acid_2845"/>
<accession>Q023K9</accession>
<dbReference type="HOGENOM" id="CLU_002025_3_1_0"/>
<dbReference type="eggNOG" id="COG1201">
    <property type="taxonomic scope" value="Bacteria"/>
</dbReference>
<feature type="domain" description="Helicase ATP-binding" evidence="9">
    <location>
        <begin position="42"/>
        <end position="234"/>
    </location>
</feature>
<dbReference type="Pfam" id="PF19306">
    <property type="entry name" value="WHD_Lhr"/>
    <property type="match status" value="1"/>
</dbReference>
<dbReference type="Pfam" id="PF23235">
    <property type="entry name" value="WHD_3rd_Lhr"/>
    <property type="match status" value="1"/>
</dbReference>
<dbReference type="InterPro" id="IPR003593">
    <property type="entry name" value="AAA+_ATPase"/>
</dbReference>
<reference evidence="11" key="1">
    <citation type="submission" date="2006-10" db="EMBL/GenBank/DDBJ databases">
        <title>Complete sequence of Solibacter usitatus Ellin6076.</title>
        <authorList>
            <consortium name="US DOE Joint Genome Institute"/>
            <person name="Copeland A."/>
            <person name="Lucas S."/>
            <person name="Lapidus A."/>
            <person name="Barry K."/>
            <person name="Detter J.C."/>
            <person name="Glavina del Rio T."/>
            <person name="Hammon N."/>
            <person name="Israni S."/>
            <person name="Dalin E."/>
            <person name="Tice H."/>
            <person name="Pitluck S."/>
            <person name="Thompson L.S."/>
            <person name="Brettin T."/>
            <person name="Bruce D."/>
            <person name="Han C."/>
            <person name="Tapia R."/>
            <person name="Gilna P."/>
            <person name="Schmutz J."/>
            <person name="Larimer F."/>
            <person name="Land M."/>
            <person name="Hauser L."/>
            <person name="Kyrpides N."/>
            <person name="Mikhailova N."/>
            <person name="Janssen P.H."/>
            <person name="Kuske C.R."/>
            <person name="Richardson P."/>
        </authorList>
    </citation>
    <scope>NUCLEOTIDE SEQUENCE</scope>
    <source>
        <strain evidence="11">Ellin6076</strain>
    </source>
</reference>
<evidence type="ECO:0000259" key="10">
    <source>
        <dbReference type="PROSITE" id="PS51194"/>
    </source>
</evidence>
<keyword evidence="1" id="KW-0547">Nucleotide-binding</keyword>
<dbReference type="Gene3D" id="3.40.50.300">
    <property type="entry name" value="P-loop containing nucleotide triphosphate hydrolases"/>
    <property type="match status" value="2"/>
</dbReference>
<protein>
    <submittedName>
        <fullName evidence="11">ATP dependent helicase, Lhr family</fullName>
    </submittedName>
</protein>
<dbReference type="PROSITE" id="PS51194">
    <property type="entry name" value="HELICASE_CTER"/>
    <property type="match status" value="1"/>
</dbReference>
<dbReference type="InParanoid" id="Q023K9"/>
<dbReference type="InterPro" id="IPR013701">
    <property type="entry name" value="Lhr-like_DEAD/DEAH_assoc"/>
</dbReference>
<dbReference type="GO" id="GO:0005524">
    <property type="term" value="F:ATP binding"/>
    <property type="evidence" value="ECO:0007669"/>
    <property type="project" value="UniProtKB-KW"/>
</dbReference>
<dbReference type="CDD" id="cd18796">
    <property type="entry name" value="SF2_C_LHR"/>
    <property type="match status" value="1"/>
</dbReference>
<dbReference type="Pfam" id="PF00271">
    <property type="entry name" value="Helicase_C"/>
    <property type="match status" value="1"/>
</dbReference>
<keyword evidence="6" id="KW-0238">DNA-binding</keyword>
<dbReference type="SMART" id="SM00487">
    <property type="entry name" value="DEXDc"/>
    <property type="match status" value="1"/>
</dbReference>
<dbReference type="FunCoup" id="Q023K9">
    <property type="interactions" value="51"/>
</dbReference>
<keyword evidence="4 11" id="KW-0347">Helicase</keyword>
<dbReference type="Pfam" id="PF08494">
    <property type="entry name" value="DEAD_assoc"/>
    <property type="match status" value="1"/>
</dbReference>
<keyword evidence="2" id="KW-0227">DNA damage</keyword>
<evidence type="ECO:0000256" key="4">
    <source>
        <dbReference type="ARBA" id="ARBA00022806"/>
    </source>
</evidence>
<dbReference type="InterPro" id="IPR055369">
    <property type="entry name" value="WH2_Lhr"/>
</dbReference>
<dbReference type="PANTHER" id="PTHR47962">
    <property type="entry name" value="ATP-DEPENDENT HELICASE LHR-RELATED-RELATED"/>
    <property type="match status" value="1"/>
</dbReference>
<evidence type="ECO:0000256" key="7">
    <source>
        <dbReference type="ARBA" id="ARBA00023204"/>
    </source>
</evidence>
<dbReference type="InterPro" id="IPR055368">
    <property type="entry name" value="WH3_Lhr"/>
</dbReference>